<feature type="compositionally biased region" description="Basic and acidic residues" evidence="10">
    <location>
        <begin position="738"/>
        <end position="755"/>
    </location>
</feature>
<dbReference type="FunFam" id="3.10.50.40:FF:000016">
    <property type="entry name" value="Peptidylprolyl isomerase"/>
    <property type="match status" value="1"/>
</dbReference>
<feature type="compositionally biased region" description="Polar residues" evidence="10">
    <location>
        <begin position="568"/>
        <end position="580"/>
    </location>
</feature>
<evidence type="ECO:0000256" key="7">
    <source>
        <dbReference type="ARBA" id="ARBA00023110"/>
    </source>
</evidence>
<dbReference type="InterPro" id="IPR001179">
    <property type="entry name" value="PPIase_FKBP_dom"/>
</dbReference>
<feature type="compositionally biased region" description="Basic and acidic residues" evidence="10">
    <location>
        <begin position="805"/>
        <end position="816"/>
    </location>
</feature>
<feature type="region of interest" description="Disordered" evidence="10">
    <location>
        <begin position="666"/>
        <end position="827"/>
    </location>
</feature>
<protein>
    <recommendedName>
        <fullName evidence="4 9">peptidylprolyl isomerase</fullName>
        <ecNumber evidence="4 9">5.2.1.8</ecNumber>
    </recommendedName>
</protein>
<feature type="compositionally biased region" description="Basic and acidic residues" evidence="10">
    <location>
        <begin position="669"/>
        <end position="686"/>
    </location>
</feature>
<evidence type="ECO:0000256" key="6">
    <source>
        <dbReference type="ARBA" id="ARBA00022824"/>
    </source>
</evidence>
<name>N1QVQ6_AEGTA</name>
<feature type="region of interest" description="Disordered" evidence="10">
    <location>
        <begin position="153"/>
        <end position="176"/>
    </location>
</feature>
<dbReference type="GO" id="GO:0005783">
    <property type="term" value="C:endoplasmic reticulum"/>
    <property type="evidence" value="ECO:0007669"/>
    <property type="project" value="UniProtKB-SubCell"/>
</dbReference>
<evidence type="ECO:0000256" key="10">
    <source>
        <dbReference type="SAM" id="MobiDB-lite"/>
    </source>
</evidence>
<dbReference type="PANTHER" id="PTHR35746:SF4">
    <property type="entry name" value="FK506-BINDING PROTEIN 2-1"/>
    <property type="match status" value="1"/>
</dbReference>
<comment type="catalytic activity">
    <reaction evidence="1 9">
        <text>[protein]-peptidylproline (omega=180) = [protein]-peptidylproline (omega=0)</text>
        <dbReference type="Rhea" id="RHEA:16237"/>
        <dbReference type="Rhea" id="RHEA-COMP:10747"/>
        <dbReference type="Rhea" id="RHEA-COMP:10748"/>
        <dbReference type="ChEBI" id="CHEBI:83833"/>
        <dbReference type="ChEBI" id="CHEBI:83834"/>
        <dbReference type="EC" id="5.2.1.8"/>
    </reaction>
</comment>
<feature type="compositionally biased region" description="Polar residues" evidence="10">
    <location>
        <begin position="793"/>
        <end position="804"/>
    </location>
</feature>
<feature type="compositionally biased region" description="Basic and acidic residues" evidence="10">
    <location>
        <begin position="1"/>
        <end position="12"/>
    </location>
</feature>
<reference evidence="11" key="1">
    <citation type="submission" date="2015-06" db="UniProtKB">
        <authorList>
            <consortium name="EnsemblPlants"/>
        </authorList>
    </citation>
    <scope>IDENTIFICATION</scope>
</reference>
<evidence type="ECO:0000256" key="4">
    <source>
        <dbReference type="ARBA" id="ARBA00013194"/>
    </source>
</evidence>
<accession>N1QVQ6</accession>
<evidence type="ECO:0000256" key="9">
    <source>
        <dbReference type="PROSITE-ProRule" id="PRU00277"/>
    </source>
</evidence>
<evidence type="ECO:0000256" key="5">
    <source>
        <dbReference type="ARBA" id="ARBA00022729"/>
    </source>
</evidence>
<evidence type="ECO:0000256" key="3">
    <source>
        <dbReference type="ARBA" id="ARBA00004240"/>
    </source>
</evidence>
<evidence type="ECO:0000256" key="8">
    <source>
        <dbReference type="ARBA" id="ARBA00023235"/>
    </source>
</evidence>
<keyword evidence="5" id="KW-0732">Signal</keyword>
<sequence length="1021" mass="109370">MEGDEAARRGREALSGGHLCHVCGHQYPNPNPSAKLRRSHRRNSCRKVTPAAEEEDAGPRNAGEGRFVLGAGGGPGDGEEPGNGAASGGSASPGSANGGVESAEDKENGGFALLFFESPFFSFVPYKNNVISEHASPNAARIQAISSDCTETGLIPNNSSETAYEGNGTDSERPCTNGIQHRVPESFTEIGPLAVAHPTEREDCLEEYQDASSFLHQSDPEDGAAIARESDVPMEIKNLDKGSVGSSVAADVISLERYDTCKYQFSRESSMTDFPAGSEVENEAEYYAENITPGLVGREDGLNLQSTDECSADIDSNNTDVVVDSKSDKTSGSCEFLGDLNPSSLQKCYPLMSDPESQSACSRKVDNLFKDGMEVLDSTSEVSPREEIVESYPVGSETISNSGDELKLIHTSNTSTDCSTERSSQNLSAQDTSGVQLPVDNSCLVNSVCSVPGYQNDLAVTNDDGMLKSTAEDNCTKGILVKDSALDSSCEARPEQQEEICNRESATEVPTNYQVSTSQEHVTLLMDQVISTKNPFNIDDTRSDDLFELASGYRLEAPNVFESEQEVDSTSKTVSNQTSVADGKHCPTSDDRMVAVSCKNGYAVDAEDASVSSSADPAKNVFLHDASVNHDKKEGESHTNGIIDAPSQVFPTEFSTMPVSQEINAVSTHVEEKTDTEDTKAKDKTPVENIDDSEEKKQTQDASAKEMTAVLHSDNVEEDKLAEDTGSKEVTAVQSTENIHEKDQTEDGRAKKMDGEFNTADVGNRQTDVASKEENKTDEVQQADNAVEKKQAPETTAKQTNVVQSRDHAEERKQAEETVGLEGNKQNGEIAAVGSRLNSARISVPLKVLLAEASLEGKEKKPSTKERVLSFTRRGASKDDASSAKPGAAASAKKSGDVSALQIGVKYKPESCSISAHKGDRVKVHYRGTLTDGTVFDSSFERGDPIEFELGTGQVIKGWDQGILGMCIGEKRKLKIPSKLGYGDQGSPPTIPGGATLIFDTELVAVNGEPSSKSEEDDADL</sequence>
<dbReference type="PROSITE" id="PS50059">
    <property type="entry name" value="FKBP_PPIASE"/>
    <property type="match status" value="1"/>
</dbReference>
<organism evidence="11">
    <name type="scientific">Aegilops tauschii</name>
    <name type="common">Tausch's goatgrass</name>
    <name type="synonym">Aegilops squarrosa</name>
    <dbReference type="NCBI Taxonomy" id="37682"/>
    <lineage>
        <taxon>Eukaryota</taxon>
        <taxon>Viridiplantae</taxon>
        <taxon>Streptophyta</taxon>
        <taxon>Embryophyta</taxon>
        <taxon>Tracheophyta</taxon>
        <taxon>Spermatophyta</taxon>
        <taxon>Magnoliopsida</taxon>
        <taxon>Liliopsida</taxon>
        <taxon>Poales</taxon>
        <taxon>Poaceae</taxon>
        <taxon>BOP clade</taxon>
        <taxon>Pooideae</taxon>
        <taxon>Triticodae</taxon>
        <taxon>Triticeae</taxon>
        <taxon>Triticinae</taxon>
        <taxon>Aegilops</taxon>
    </lineage>
</organism>
<dbReference type="InterPro" id="IPR046357">
    <property type="entry name" value="PPIase_dom_sf"/>
</dbReference>
<feature type="compositionally biased region" description="Low complexity" evidence="10">
    <location>
        <begin position="883"/>
        <end position="893"/>
    </location>
</feature>
<feature type="region of interest" description="Disordered" evidence="10">
    <location>
        <begin position="1"/>
        <end position="104"/>
    </location>
</feature>
<feature type="compositionally biased region" description="Low complexity" evidence="10">
    <location>
        <begin position="82"/>
        <end position="99"/>
    </location>
</feature>
<dbReference type="Gene3D" id="3.10.50.40">
    <property type="match status" value="1"/>
</dbReference>
<dbReference type="GO" id="GO:0003755">
    <property type="term" value="F:peptidyl-prolyl cis-trans isomerase activity"/>
    <property type="evidence" value="ECO:0007669"/>
    <property type="project" value="UniProtKB-KW"/>
</dbReference>
<feature type="region of interest" description="Disordered" evidence="10">
    <location>
        <begin position="562"/>
        <end position="586"/>
    </location>
</feature>
<feature type="compositionally biased region" description="Basic and acidic residues" evidence="10">
    <location>
        <begin position="856"/>
        <end position="868"/>
    </location>
</feature>
<keyword evidence="6" id="KW-0256">Endoplasmic reticulum</keyword>
<keyword evidence="8 9" id="KW-0413">Isomerase</keyword>
<dbReference type="SUPFAM" id="SSF54534">
    <property type="entry name" value="FKBP-like"/>
    <property type="match status" value="1"/>
</dbReference>
<evidence type="ECO:0000256" key="2">
    <source>
        <dbReference type="ARBA" id="ARBA00002388"/>
    </source>
</evidence>
<dbReference type="PANTHER" id="PTHR35746">
    <property type="entry name" value="PENTATRICOPEPTIDE REPEAT (PPR) SUPERFAMILY PROTEIN"/>
    <property type="match status" value="1"/>
</dbReference>
<feature type="region of interest" description="Disordered" evidence="10">
    <location>
        <begin position="856"/>
        <end position="893"/>
    </location>
</feature>
<feature type="compositionally biased region" description="Basic residues" evidence="10">
    <location>
        <begin position="35"/>
        <end position="45"/>
    </location>
</feature>
<feature type="compositionally biased region" description="Basic and acidic residues" evidence="10">
    <location>
        <begin position="770"/>
        <end position="779"/>
    </location>
</feature>
<feature type="compositionally biased region" description="Polar residues" evidence="10">
    <location>
        <begin position="153"/>
        <end position="162"/>
    </location>
</feature>
<keyword evidence="7 9" id="KW-0697">Rotamase</keyword>
<evidence type="ECO:0000256" key="1">
    <source>
        <dbReference type="ARBA" id="ARBA00000971"/>
    </source>
</evidence>
<proteinExistence type="predicted"/>
<comment type="subcellular location">
    <subcellularLocation>
        <location evidence="3">Endoplasmic reticulum</location>
    </subcellularLocation>
</comment>
<dbReference type="Pfam" id="PF00254">
    <property type="entry name" value="FKBP_C"/>
    <property type="match status" value="1"/>
</dbReference>
<evidence type="ECO:0000313" key="11">
    <source>
        <dbReference type="EnsemblPlants" id="EMT13086"/>
    </source>
</evidence>
<dbReference type="EnsemblPlants" id="EMT13086">
    <property type="protein sequence ID" value="EMT13086"/>
    <property type="gene ID" value="F775_02200"/>
</dbReference>
<dbReference type="AlphaFoldDB" id="N1QVQ6"/>
<dbReference type="EC" id="5.2.1.8" evidence="4 9"/>
<comment type="function">
    <text evidence="2">PPIases accelerate the folding of proteins. It catalyzes the cis-trans isomerization of proline imidic peptide bonds in oligopeptides.</text>
</comment>
<feature type="compositionally biased region" description="Basic and acidic residues" evidence="10">
    <location>
        <begin position="714"/>
        <end position="727"/>
    </location>
</feature>
<feature type="region of interest" description="Disordered" evidence="10">
    <location>
        <begin position="413"/>
        <end position="433"/>
    </location>
</feature>